<organism evidence="3 4">
    <name type="scientific">Absidia repens</name>
    <dbReference type="NCBI Taxonomy" id="90262"/>
    <lineage>
        <taxon>Eukaryota</taxon>
        <taxon>Fungi</taxon>
        <taxon>Fungi incertae sedis</taxon>
        <taxon>Mucoromycota</taxon>
        <taxon>Mucoromycotina</taxon>
        <taxon>Mucoromycetes</taxon>
        <taxon>Mucorales</taxon>
        <taxon>Cunninghamellaceae</taxon>
        <taxon>Absidia</taxon>
    </lineage>
</organism>
<dbReference type="InterPro" id="IPR057207">
    <property type="entry name" value="FBXL15_LRR"/>
</dbReference>
<feature type="region of interest" description="Disordered" evidence="1">
    <location>
        <begin position="168"/>
        <end position="192"/>
    </location>
</feature>
<dbReference type="PANTHER" id="PTHR13318">
    <property type="entry name" value="PARTNER OF PAIRED, ISOFORM B-RELATED"/>
    <property type="match status" value="1"/>
</dbReference>
<feature type="compositionally biased region" description="Low complexity" evidence="1">
    <location>
        <begin position="171"/>
        <end position="192"/>
    </location>
</feature>
<dbReference type="SUPFAM" id="SSF52047">
    <property type="entry name" value="RNI-like"/>
    <property type="match status" value="1"/>
</dbReference>
<dbReference type="STRING" id="90262.A0A1X2IHY3"/>
<evidence type="ECO:0000313" key="4">
    <source>
        <dbReference type="Proteomes" id="UP000193560"/>
    </source>
</evidence>
<dbReference type="GO" id="GO:0019005">
    <property type="term" value="C:SCF ubiquitin ligase complex"/>
    <property type="evidence" value="ECO:0007669"/>
    <property type="project" value="TreeGrafter"/>
</dbReference>
<evidence type="ECO:0000313" key="3">
    <source>
        <dbReference type="EMBL" id="ORZ17012.1"/>
    </source>
</evidence>
<feature type="region of interest" description="Disordered" evidence="1">
    <location>
        <begin position="228"/>
        <end position="265"/>
    </location>
</feature>
<dbReference type="Pfam" id="PF25372">
    <property type="entry name" value="DUF7885"/>
    <property type="match status" value="1"/>
</dbReference>
<protein>
    <recommendedName>
        <fullName evidence="2">F-box/LRR-repeat protein 15-like leucin rich repeat domain-containing protein</fullName>
    </recommendedName>
</protein>
<dbReference type="InterPro" id="IPR006553">
    <property type="entry name" value="Leu-rich_rpt_Cys-con_subtyp"/>
</dbReference>
<dbReference type="GO" id="GO:0031146">
    <property type="term" value="P:SCF-dependent proteasomal ubiquitin-dependent protein catabolic process"/>
    <property type="evidence" value="ECO:0007669"/>
    <property type="project" value="TreeGrafter"/>
</dbReference>
<dbReference type="PANTHER" id="PTHR13318:SF190">
    <property type="entry name" value="PARTNER OF PAIRED, ISOFORM B"/>
    <property type="match status" value="1"/>
</dbReference>
<dbReference type="Proteomes" id="UP000193560">
    <property type="component" value="Unassembled WGS sequence"/>
</dbReference>
<evidence type="ECO:0000259" key="2">
    <source>
        <dbReference type="Pfam" id="PF25372"/>
    </source>
</evidence>
<dbReference type="Gene3D" id="3.80.10.10">
    <property type="entry name" value="Ribonuclease Inhibitor"/>
    <property type="match status" value="2"/>
</dbReference>
<dbReference type="OrthoDB" id="421226at2759"/>
<evidence type="ECO:0000256" key="1">
    <source>
        <dbReference type="SAM" id="MobiDB-lite"/>
    </source>
</evidence>
<keyword evidence="4" id="KW-1185">Reference proteome</keyword>
<accession>A0A1X2IHY3</accession>
<name>A0A1X2IHY3_9FUNG</name>
<feature type="compositionally biased region" description="Basic residues" evidence="1">
    <location>
        <begin position="234"/>
        <end position="243"/>
    </location>
</feature>
<feature type="domain" description="F-box/LRR-repeat protein 15-like leucin rich repeat" evidence="2">
    <location>
        <begin position="2"/>
        <end position="109"/>
    </location>
</feature>
<dbReference type="SMART" id="SM00367">
    <property type="entry name" value="LRR_CC"/>
    <property type="match status" value="6"/>
</dbReference>
<feature type="compositionally biased region" description="Low complexity" evidence="1">
    <location>
        <begin position="244"/>
        <end position="265"/>
    </location>
</feature>
<sequence>MCPNLTALDLPHCQHITSLGYQHLARSECASSLIQLNLTAGVHLTDASLVSLSMKCDSLEIIHLAGCHRITQTGVRSLITKSQQTLRYINIKDCVKVSGHILQDLAALCGPRLLGVDATRICSILHSDIEILVRHCPYLEQLYIGQNKSQLLCHLLYRIRKEQQQEPWVLPSTNKKSPPCPSSTSLSASLLQQRQLSRSKSSHLFTKPNALDALLDMLQQNDMNPINAMNTPRSRQRSHRSRHLSQPVWQNNNDGTTTTTTNSGQLNTIHHQHNNRQNIPSSQHQQATDQVSIATVELIMEHLTHLKAVDFSHWNCLTDQLIRRLRQHHGHAIQYIGLEGCRMVTQTSSSLVPGPCD</sequence>
<comment type="caution">
    <text evidence="3">The sequence shown here is derived from an EMBL/GenBank/DDBJ whole genome shotgun (WGS) entry which is preliminary data.</text>
</comment>
<gene>
    <name evidence="3" type="ORF">BCR42DRAFT_413752</name>
</gene>
<proteinExistence type="predicted"/>
<dbReference type="EMBL" id="MCGE01000010">
    <property type="protein sequence ID" value="ORZ17012.1"/>
    <property type="molecule type" value="Genomic_DNA"/>
</dbReference>
<dbReference type="AlphaFoldDB" id="A0A1X2IHY3"/>
<reference evidence="3 4" key="1">
    <citation type="submission" date="2016-07" db="EMBL/GenBank/DDBJ databases">
        <title>Pervasive Adenine N6-methylation of Active Genes in Fungi.</title>
        <authorList>
            <consortium name="DOE Joint Genome Institute"/>
            <person name="Mondo S.J."/>
            <person name="Dannebaum R.O."/>
            <person name="Kuo R.C."/>
            <person name="Labutti K."/>
            <person name="Haridas S."/>
            <person name="Kuo A."/>
            <person name="Salamov A."/>
            <person name="Ahrendt S.R."/>
            <person name="Lipzen A."/>
            <person name="Sullivan W."/>
            <person name="Andreopoulos W.B."/>
            <person name="Clum A."/>
            <person name="Lindquist E."/>
            <person name="Daum C."/>
            <person name="Ramamoorthy G.K."/>
            <person name="Gryganskyi A."/>
            <person name="Culley D."/>
            <person name="Magnuson J.K."/>
            <person name="James T.Y."/>
            <person name="O'Malley M.A."/>
            <person name="Stajich J.E."/>
            <person name="Spatafora J.W."/>
            <person name="Visel A."/>
            <person name="Grigoriev I.V."/>
        </authorList>
    </citation>
    <scope>NUCLEOTIDE SEQUENCE [LARGE SCALE GENOMIC DNA]</scope>
    <source>
        <strain evidence="3 4">NRRL 1336</strain>
    </source>
</reference>
<feature type="non-terminal residue" evidence="3">
    <location>
        <position position="357"/>
    </location>
</feature>
<dbReference type="InterPro" id="IPR032675">
    <property type="entry name" value="LRR_dom_sf"/>
</dbReference>